<dbReference type="SUPFAM" id="SSF51430">
    <property type="entry name" value="NAD(P)-linked oxidoreductase"/>
    <property type="match status" value="1"/>
</dbReference>
<dbReference type="Proteomes" id="UP000004208">
    <property type="component" value="Unassembled WGS sequence"/>
</dbReference>
<evidence type="ECO:0000256" key="1">
    <source>
        <dbReference type="ARBA" id="ARBA00007905"/>
    </source>
</evidence>
<dbReference type="PIRSF" id="PIRSF000097">
    <property type="entry name" value="AKR"/>
    <property type="match status" value="1"/>
</dbReference>
<evidence type="ECO:0000256" key="5">
    <source>
        <dbReference type="PIRSR" id="PIRSR000097-2"/>
    </source>
</evidence>
<dbReference type="EMBL" id="ACLJ02000003">
    <property type="protein sequence ID" value="EFK54501.1"/>
    <property type="molecule type" value="Genomic_DNA"/>
</dbReference>
<dbReference type="InterPro" id="IPR018170">
    <property type="entry name" value="Aldo/ket_reductase_CS"/>
</dbReference>
<dbReference type="GO" id="GO:0016616">
    <property type="term" value="F:oxidoreductase activity, acting on the CH-OH group of donors, NAD or NADP as acceptor"/>
    <property type="evidence" value="ECO:0007669"/>
    <property type="project" value="UniProtKB-ARBA"/>
</dbReference>
<protein>
    <submittedName>
        <fullName evidence="8">Oxidoreductase, aldo/keto reductase family protein</fullName>
    </submittedName>
</protein>
<evidence type="ECO:0000256" key="4">
    <source>
        <dbReference type="PIRSR" id="PIRSR000097-1"/>
    </source>
</evidence>
<dbReference type="OrthoDB" id="9804790at2"/>
<dbReference type="InterPro" id="IPR036812">
    <property type="entry name" value="NAD(P)_OxRdtase_dom_sf"/>
</dbReference>
<feature type="site" description="Lowers pKa of active site Tyr" evidence="6">
    <location>
        <position position="82"/>
    </location>
</feature>
<reference evidence="8" key="1">
    <citation type="submission" date="2010-06" db="EMBL/GenBank/DDBJ databases">
        <authorList>
            <person name="Muzny D."/>
            <person name="Qin X."/>
            <person name="Buhay C."/>
            <person name="Dugan-Rocha S."/>
            <person name="Ding Y."/>
            <person name="Chen G."/>
            <person name="Hawes A."/>
            <person name="Holder M."/>
            <person name="Jhangiani S."/>
            <person name="Johnson A."/>
            <person name="Khan Z."/>
            <person name="Li Z."/>
            <person name="Liu W."/>
            <person name="Liu X."/>
            <person name="Perez L."/>
            <person name="Shen H."/>
            <person name="Wang Q."/>
            <person name="Watt J."/>
            <person name="Xi L."/>
            <person name="Xin Y."/>
            <person name="Zhou J."/>
            <person name="Deng J."/>
            <person name="Jiang H."/>
            <person name="Liu Y."/>
            <person name="Qu J."/>
            <person name="Song X.-Z."/>
            <person name="Zhang L."/>
            <person name="Villasana D."/>
            <person name="Johnson A."/>
            <person name="Liu J."/>
            <person name="Liyanage D."/>
            <person name="Lorensuhewa L."/>
            <person name="Robinson T."/>
            <person name="Song A."/>
            <person name="Song B.-B."/>
            <person name="Dinh H."/>
            <person name="Thornton R."/>
            <person name="Coyle M."/>
            <person name="Francisco L."/>
            <person name="Jackson L."/>
            <person name="Javaid M."/>
            <person name="Korchina V."/>
            <person name="Kovar C."/>
            <person name="Mata R."/>
            <person name="Mathew T."/>
            <person name="Ngo R."/>
            <person name="Nguyen L."/>
            <person name="Nguyen N."/>
            <person name="Okwuonu G."/>
            <person name="Ongeri F."/>
            <person name="Pham C."/>
            <person name="Simmons D."/>
            <person name="Wilczek-Boney K."/>
            <person name="Hale W."/>
            <person name="Jakkamsetti A."/>
            <person name="Pham P."/>
            <person name="Ruth R."/>
            <person name="San Lucas F."/>
            <person name="Warren J."/>
            <person name="Zhang J."/>
            <person name="Zhao Z."/>
            <person name="Zhou C."/>
            <person name="Zhu D."/>
            <person name="Lee S."/>
            <person name="Bess C."/>
            <person name="Blankenburg K."/>
            <person name="Forbes L."/>
            <person name="Fu Q."/>
            <person name="Gubbala S."/>
            <person name="Hirani K."/>
            <person name="Jayaseelan J.C."/>
            <person name="Lara F."/>
            <person name="Munidasa M."/>
            <person name="Palculict T."/>
            <person name="Patil S."/>
            <person name="Pu L.-L."/>
            <person name="Saada N."/>
            <person name="Tang L."/>
            <person name="Weissenberger G."/>
            <person name="Zhu Y."/>
            <person name="Hemphill L."/>
            <person name="Shang Y."/>
            <person name="Youmans B."/>
            <person name="Ayvaz T."/>
            <person name="Ross M."/>
            <person name="Santibanez J."/>
            <person name="Aqrawi P."/>
            <person name="Gross S."/>
            <person name="Joshi V."/>
            <person name="Fowler G."/>
            <person name="Nazareth L."/>
            <person name="Reid J."/>
            <person name="Worley K."/>
            <person name="Petrosino J."/>
            <person name="Highlander S."/>
            <person name="Gibbs R."/>
        </authorList>
    </citation>
    <scope>NUCLEOTIDE SEQUENCE [LARGE SCALE GENOMIC DNA]</scope>
    <source>
        <strain evidence="8">ATCC 33030</strain>
    </source>
</reference>
<evidence type="ECO:0000313" key="8">
    <source>
        <dbReference type="EMBL" id="EFK54501.1"/>
    </source>
</evidence>
<sequence length="281" mass="30602">MEHSVAPFATLNDGSSLPLIGLGTYKLTGPDAAPIIRRAIELGYRHFDTASMYGNEDILGQTLREAIAAGDVTREELFVTSKVWNDDQHRAGEALEESLTRSGLDYFDLFLVHWPWPQNETFITAYEQLLSAREAGTIRSVGVANFYEEVLAELIDATGVAPAVNQVEMHTGFTQPDLRAFHDRHGIITEAWAPLGRGEVLGGEVVRRVVDKHADSGATAAQVALAHLMAHGVSVIPKTSDPQRLEENLGAVHLELDSDDVRSLDGVVGARQSNDPRVFPG</sequence>
<organism evidence="8 9">
    <name type="scientific">Corynebacterium genitalium ATCC 33030</name>
    <dbReference type="NCBI Taxonomy" id="585529"/>
    <lineage>
        <taxon>Bacteria</taxon>
        <taxon>Bacillati</taxon>
        <taxon>Actinomycetota</taxon>
        <taxon>Actinomycetes</taxon>
        <taxon>Mycobacteriales</taxon>
        <taxon>Corynebacteriaceae</taxon>
        <taxon>Corynebacterium</taxon>
    </lineage>
</organism>
<evidence type="ECO:0000259" key="7">
    <source>
        <dbReference type="Pfam" id="PF00248"/>
    </source>
</evidence>
<evidence type="ECO:0000256" key="6">
    <source>
        <dbReference type="PIRSR" id="PIRSR000097-3"/>
    </source>
</evidence>
<dbReference type="PRINTS" id="PR00069">
    <property type="entry name" value="ALDKETRDTASE"/>
</dbReference>
<feature type="domain" description="NADP-dependent oxidoreductase" evidence="7">
    <location>
        <begin position="20"/>
        <end position="267"/>
    </location>
</feature>
<evidence type="ECO:0000256" key="2">
    <source>
        <dbReference type="ARBA" id="ARBA00022857"/>
    </source>
</evidence>
<dbReference type="InterPro" id="IPR020471">
    <property type="entry name" value="AKR"/>
</dbReference>
<accession>D7WES6</accession>
<comment type="similarity">
    <text evidence="1">Belongs to the aldo/keto reductase family.</text>
</comment>
<dbReference type="CDD" id="cd19071">
    <property type="entry name" value="AKR_AKR1-5-like"/>
    <property type="match status" value="1"/>
</dbReference>
<keyword evidence="3" id="KW-0560">Oxidoreductase</keyword>
<feature type="active site" description="Proton donor" evidence="4">
    <location>
        <position position="53"/>
    </location>
</feature>
<keyword evidence="2" id="KW-0521">NADP</keyword>
<dbReference type="InterPro" id="IPR023210">
    <property type="entry name" value="NADP_OxRdtase_dom"/>
</dbReference>
<dbReference type="STRING" id="585529.HMPREF0291_12159"/>
<dbReference type="AlphaFoldDB" id="D7WES6"/>
<evidence type="ECO:0000313" key="9">
    <source>
        <dbReference type="Proteomes" id="UP000004208"/>
    </source>
</evidence>
<dbReference type="RefSeq" id="WP_005291439.1">
    <property type="nucleotide sequence ID" value="NZ_CM000961.1"/>
</dbReference>
<dbReference type="HOGENOM" id="CLU_023205_0_1_11"/>
<dbReference type="eggNOG" id="COG0656">
    <property type="taxonomic scope" value="Bacteria"/>
</dbReference>
<feature type="binding site" evidence="5">
    <location>
        <position position="113"/>
    </location>
    <ligand>
        <name>substrate</name>
    </ligand>
</feature>
<name>D7WES6_9CORY</name>
<dbReference type="Gene3D" id="3.20.20.100">
    <property type="entry name" value="NADP-dependent oxidoreductase domain"/>
    <property type="match status" value="1"/>
</dbReference>
<comment type="caution">
    <text evidence="8">The sequence shown here is derived from an EMBL/GenBank/DDBJ whole genome shotgun (WGS) entry which is preliminary data.</text>
</comment>
<dbReference type="Pfam" id="PF00248">
    <property type="entry name" value="Aldo_ket_red"/>
    <property type="match status" value="1"/>
</dbReference>
<dbReference type="FunFam" id="3.20.20.100:FF:000002">
    <property type="entry name" value="2,5-diketo-D-gluconic acid reductase A"/>
    <property type="match status" value="1"/>
</dbReference>
<evidence type="ECO:0000256" key="3">
    <source>
        <dbReference type="ARBA" id="ARBA00023002"/>
    </source>
</evidence>
<proteinExistence type="inferred from homology"/>
<dbReference type="PANTHER" id="PTHR11732">
    <property type="entry name" value="ALDO/KETO REDUCTASE"/>
    <property type="match status" value="1"/>
</dbReference>
<dbReference type="PROSITE" id="PS00798">
    <property type="entry name" value="ALDOKETO_REDUCTASE_1"/>
    <property type="match status" value="1"/>
</dbReference>
<keyword evidence="9" id="KW-1185">Reference proteome</keyword>
<gene>
    <name evidence="8" type="ORF">HMPREF0291_12159</name>
</gene>
<dbReference type="PROSITE" id="PS00063">
    <property type="entry name" value="ALDOKETO_REDUCTASE_3"/>
    <property type="match status" value="1"/>
</dbReference>